<feature type="region of interest" description="Disordered" evidence="1">
    <location>
        <begin position="1"/>
        <end position="63"/>
    </location>
</feature>
<evidence type="ECO:0000256" key="1">
    <source>
        <dbReference type="SAM" id="MobiDB-lite"/>
    </source>
</evidence>
<accession>A0A640SFL6</accession>
<organism evidence="3 4">
    <name type="scientific">Streptomyces caniferus</name>
    <dbReference type="NCBI Taxonomy" id="285557"/>
    <lineage>
        <taxon>Bacteria</taxon>
        <taxon>Bacillati</taxon>
        <taxon>Actinomycetota</taxon>
        <taxon>Actinomycetes</taxon>
        <taxon>Kitasatosporales</taxon>
        <taxon>Streptomycetaceae</taxon>
        <taxon>Streptomyces</taxon>
    </lineage>
</organism>
<feature type="compositionally biased region" description="Acidic residues" evidence="1">
    <location>
        <begin position="9"/>
        <end position="19"/>
    </location>
</feature>
<dbReference type="GeneID" id="96635746"/>
<evidence type="ECO:0000256" key="2">
    <source>
        <dbReference type="SAM" id="Phobius"/>
    </source>
</evidence>
<sequence length="286" mass="28650">MARTARDATEEETDGETEDEAKPASKSEWKQGSPRGSKPGSEREAEAAAVGSGAARARGAAAGPAPAMRWAGGLRARWRRLPRWWPLPLCALLGAAGGAGWGLLQPPEYAATGYVLVVPAKGSDPASALGFAQAYGRVATSGAVLAAAHRASHVPLGVLRGGIRTTTSPDAPMIEITGTARSARASADLANAVARSLTRTGNEAGDRTGARLLVFSPASPPAAPASPSAPLATGVGACAGGLLGGLLLLVRPARERQRAGHTAVVPAPATDSVASGAVPAAEDSGR</sequence>
<comment type="caution">
    <text evidence="3">The sequence shown here is derived from an EMBL/GenBank/DDBJ whole genome shotgun (WGS) entry which is preliminary data.</text>
</comment>
<name>A0A640SFL6_9ACTN</name>
<evidence type="ECO:0000313" key="4">
    <source>
        <dbReference type="Proteomes" id="UP000435837"/>
    </source>
</evidence>
<keyword evidence="2" id="KW-1133">Transmembrane helix</keyword>
<reference evidence="3 4" key="1">
    <citation type="submission" date="2019-12" db="EMBL/GenBank/DDBJ databases">
        <title>Whole genome shotgun sequence of Streptomyces caniferus NBRC 15389.</title>
        <authorList>
            <person name="Ichikawa N."/>
            <person name="Kimura A."/>
            <person name="Kitahashi Y."/>
            <person name="Komaki H."/>
            <person name="Tamura T."/>
        </authorList>
    </citation>
    <scope>NUCLEOTIDE SEQUENCE [LARGE SCALE GENOMIC DNA]</scope>
    <source>
        <strain evidence="3 4">NBRC 15389</strain>
    </source>
</reference>
<protein>
    <recommendedName>
        <fullName evidence="5">Lipopolysaccharide biosynthesis protein</fullName>
    </recommendedName>
</protein>
<dbReference type="RefSeq" id="WP_159481006.1">
    <property type="nucleotide sequence ID" value="NZ_BAAATH010000010.1"/>
</dbReference>
<dbReference type="EMBL" id="BLIN01000005">
    <property type="protein sequence ID" value="GFE10079.1"/>
    <property type="molecule type" value="Genomic_DNA"/>
</dbReference>
<evidence type="ECO:0008006" key="5">
    <source>
        <dbReference type="Google" id="ProtNLM"/>
    </source>
</evidence>
<keyword evidence="2" id="KW-0472">Membrane</keyword>
<dbReference type="Proteomes" id="UP000435837">
    <property type="component" value="Unassembled WGS sequence"/>
</dbReference>
<feature type="compositionally biased region" description="Basic and acidic residues" evidence="1">
    <location>
        <begin position="20"/>
        <end position="29"/>
    </location>
</feature>
<feature type="transmembrane region" description="Helical" evidence="2">
    <location>
        <begin position="229"/>
        <end position="250"/>
    </location>
</feature>
<feature type="transmembrane region" description="Helical" evidence="2">
    <location>
        <begin position="84"/>
        <end position="104"/>
    </location>
</feature>
<dbReference type="AlphaFoldDB" id="A0A640SFL6"/>
<gene>
    <name evidence="3" type="ORF">Scani_63470</name>
</gene>
<evidence type="ECO:0000313" key="3">
    <source>
        <dbReference type="EMBL" id="GFE10079.1"/>
    </source>
</evidence>
<keyword evidence="2" id="KW-0812">Transmembrane</keyword>
<feature type="compositionally biased region" description="Low complexity" evidence="1">
    <location>
        <begin position="47"/>
        <end position="63"/>
    </location>
</feature>
<proteinExistence type="predicted"/>
<dbReference type="OrthoDB" id="3872739at2"/>